<accession>A0A7T0G1P1</accession>
<keyword evidence="5 15" id="KW-0812">Transmembrane</keyword>
<evidence type="ECO:0000256" key="11">
    <source>
        <dbReference type="ARBA" id="ARBA00025198"/>
    </source>
</evidence>
<keyword evidence="17" id="KW-0175">Coiled coil</keyword>
<comment type="similarity">
    <text evidence="1 15 16">Belongs to the ATPase B chain family.</text>
</comment>
<dbReference type="Gene3D" id="6.10.250.1580">
    <property type="match status" value="1"/>
</dbReference>
<dbReference type="InterPro" id="IPR005864">
    <property type="entry name" value="ATP_synth_F0_bsu_bac"/>
</dbReference>
<dbReference type="AlphaFoldDB" id="A0A7T0G1P1"/>
<evidence type="ECO:0000256" key="3">
    <source>
        <dbReference type="ARBA" id="ARBA00022475"/>
    </source>
</evidence>
<dbReference type="Pfam" id="PF00430">
    <property type="entry name" value="ATP-synt_B"/>
    <property type="match status" value="1"/>
</dbReference>
<evidence type="ECO:0000256" key="13">
    <source>
        <dbReference type="ARBA" id="ARBA00026054"/>
    </source>
</evidence>
<evidence type="ECO:0000256" key="1">
    <source>
        <dbReference type="ARBA" id="ARBA00005513"/>
    </source>
</evidence>
<evidence type="ECO:0000256" key="10">
    <source>
        <dbReference type="ARBA" id="ARBA00023310"/>
    </source>
</evidence>
<dbReference type="HAMAP" id="MF_01398">
    <property type="entry name" value="ATP_synth_b_bprime"/>
    <property type="match status" value="1"/>
</dbReference>
<name>A0A7T0G1P1_9BACT</name>
<sequence>MPQFEQTAVFTPLLFWSLISFAIFLFLLWKFAFPPILKALEERTSKIRTDIQSAENLKVEAEKLKLDFEAQLKTAQEKAATIVSLAQEEARKISEKTISDTQAKCRQIQKDAEHEILTSRNQLMSEIRDYISVLTVASTEKVLRRTLSDDDKKRLIDESIEEVLSNLEQNA</sequence>
<dbReference type="Proteomes" id="UP000594688">
    <property type="component" value="Chromosome"/>
</dbReference>
<evidence type="ECO:0000256" key="9">
    <source>
        <dbReference type="ARBA" id="ARBA00023136"/>
    </source>
</evidence>
<evidence type="ECO:0000256" key="5">
    <source>
        <dbReference type="ARBA" id="ARBA00022692"/>
    </source>
</evidence>
<proteinExistence type="inferred from homology"/>
<dbReference type="NCBIfam" id="TIGR01144">
    <property type="entry name" value="ATP_synt_b"/>
    <property type="match status" value="1"/>
</dbReference>
<protein>
    <recommendedName>
        <fullName evidence="15">ATP synthase subunit b</fullName>
    </recommendedName>
    <alternativeName>
        <fullName evidence="15">ATP synthase F(0) sector subunit b</fullName>
    </alternativeName>
    <alternativeName>
        <fullName evidence="15">ATPase subunit I</fullName>
    </alternativeName>
    <alternativeName>
        <fullName evidence="15">F-type ATPase subunit b</fullName>
        <shortName evidence="15">F-ATPase subunit b</shortName>
    </alternativeName>
</protein>
<dbReference type="GO" id="GO:0046933">
    <property type="term" value="F:proton-transporting ATP synthase activity, rotational mechanism"/>
    <property type="evidence" value="ECO:0007669"/>
    <property type="project" value="UniProtKB-UniRule"/>
</dbReference>
<dbReference type="EMBL" id="CP048685">
    <property type="protein sequence ID" value="QPJ63076.1"/>
    <property type="molecule type" value="Genomic_DNA"/>
</dbReference>
<keyword evidence="7 15" id="KW-1133">Transmembrane helix</keyword>
<comment type="subunit">
    <text evidence="13">F-type ATPases have 2 components, F(1) - the catalytic core - and F(0) - the membrane proton channel. F(1) has five subunits: alpha(3), beta(3), gamma(1), delta(1), epsilon(1). F(0) has four main subunits: a(1), b(2) and c(10-14). The alpha and beta chains form an alternating ring which encloses part of the gamma chain. F(1) is attached to F(0) by a central stalk formed by the gamma and epsilon chains, while a peripheral stalk is formed by the delta and b chains.</text>
</comment>
<dbReference type="GO" id="GO:0046961">
    <property type="term" value="F:proton-transporting ATPase activity, rotational mechanism"/>
    <property type="evidence" value="ECO:0007669"/>
    <property type="project" value="TreeGrafter"/>
</dbReference>
<evidence type="ECO:0000256" key="12">
    <source>
        <dbReference type="ARBA" id="ARBA00025614"/>
    </source>
</evidence>
<dbReference type="PANTHER" id="PTHR33445">
    <property type="entry name" value="ATP SYNTHASE SUBUNIT B', CHLOROPLASTIC"/>
    <property type="match status" value="1"/>
</dbReference>
<keyword evidence="4 15" id="KW-0138">CF(0)</keyword>
<dbReference type="GO" id="GO:0012505">
    <property type="term" value="C:endomembrane system"/>
    <property type="evidence" value="ECO:0007669"/>
    <property type="project" value="UniProtKB-SubCell"/>
</dbReference>
<evidence type="ECO:0000256" key="7">
    <source>
        <dbReference type="ARBA" id="ARBA00022989"/>
    </source>
</evidence>
<evidence type="ECO:0000256" key="14">
    <source>
        <dbReference type="ARBA" id="ARBA00037847"/>
    </source>
</evidence>
<reference evidence="18 19" key="1">
    <citation type="submission" date="2020-02" db="EMBL/GenBank/DDBJ databases">
        <title>Genomic and physiological characterization of two novel Nitrospinaceae genera.</title>
        <authorList>
            <person name="Mueller A.J."/>
            <person name="Jung M.-Y."/>
            <person name="Strachan C.R."/>
            <person name="Herbold C.W."/>
            <person name="Kirkegaard R.H."/>
            <person name="Daims H."/>
        </authorList>
    </citation>
    <scope>NUCLEOTIDE SEQUENCE [LARGE SCALE GENOMIC DNA]</scope>
    <source>
        <strain evidence="18">EB</strain>
    </source>
</reference>
<evidence type="ECO:0000313" key="19">
    <source>
        <dbReference type="Proteomes" id="UP000594688"/>
    </source>
</evidence>
<comment type="function">
    <text evidence="11 15">F(1)F(0) ATP synthase produces ATP from ADP in the presence of a proton or sodium gradient. F-type ATPases consist of two structural domains, F(1) containing the extramembraneous catalytic core and F(0) containing the membrane proton channel, linked together by a central stalk and a peripheral stalk. During catalysis, ATP synthesis in the catalytic domain of F(1) is coupled via a rotary mechanism of the central stalk subunits to proton translocation.</text>
</comment>
<evidence type="ECO:0000256" key="16">
    <source>
        <dbReference type="RuleBase" id="RU003848"/>
    </source>
</evidence>
<evidence type="ECO:0000256" key="17">
    <source>
        <dbReference type="SAM" id="Coils"/>
    </source>
</evidence>
<dbReference type="PANTHER" id="PTHR33445:SF1">
    <property type="entry name" value="ATP SYNTHASE SUBUNIT B"/>
    <property type="match status" value="1"/>
</dbReference>
<keyword evidence="2 15" id="KW-0813">Transport</keyword>
<dbReference type="CDD" id="cd06503">
    <property type="entry name" value="ATP-synt_Fo_b"/>
    <property type="match status" value="1"/>
</dbReference>
<comment type="subcellular location">
    <subcellularLocation>
        <location evidence="15">Cell membrane</location>
        <topology evidence="15">Single-pass membrane protein</topology>
    </subcellularLocation>
    <subcellularLocation>
        <location evidence="14">Endomembrane system</location>
        <topology evidence="14">Single-pass membrane protein</topology>
    </subcellularLocation>
</comment>
<feature type="transmembrane region" description="Helical" evidence="15">
    <location>
        <begin position="13"/>
        <end position="33"/>
    </location>
</feature>
<dbReference type="GO" id="GO:0045259">
    <property type="term" value="C:proton-transporting ATP synthase complex"/>
    <property type="evidence" value="ECO:0007669"/>
    <property type="project" value="UniProtKB-KW"/>
</dbReference>
<evidence type="ECO:0000256" key="8">
    <source>
        <dbReference type="ARBA" id="ARBA00023065"/>
    </source>
</evidence>
<organism evidence="18 19">
    <name type="scientific">Candidatus Nitronauta litoralis</name>
    <dbReference type="NCBI Taxonomy" id="2705533"/>
    <lineage>
        <taxon>Bacteria</taxon>
        <taxon>Pseudomonadati</taxon>
        <taxon>Nitrospinota/Tectimicrobiota group</taxon>
        <taxon>Nitrospinota</taxon>
        <taxon>Nitrospinia</taxon>
        <taxon>Nitrospinales</taxon>
        <taxon>Nitrospinaceae</taxon>
        <taxon>Candidatus Nitronauta</taxon>
    </lineage>
</organism>
<keyword evidence="3 15" id="KW-1003">Cell membrane</keyword>
<evidence type="ECO:0000256" key="4">
    <source>
        <dbReference type="ARBA" id="ARBA00022547"/>
    </source>
</evidence>
<dbReference type="InterPro" id="IPR002146">
    <property type="entry name" value="ATP_synth_b/b'su_bac/chlpt"/>
</dbReference>
<evidence type="ECO:0000256" key="2">
    <source>
        <dbReference type="ARBA" id="ARBA00022448"/>
    </source>
</evidence>
<keyword evidence="9 15" id="KW-0472">Membrane</keyword>
<evidence type="ECO:0000313" key="18">
    <source>
        <dbReference type="EMBL" id="QPJ63076.1"/>
    </source>
</evidence>
<evidence type="ECO:0000256" key="6">
    <source>
        <dbReference type="ARBA" id="ARBA00022781"/>
    </source>
</evidence>
<dbReference type="KEGG" id="nli:G3M70_14810"/>
<keyword evidence="8 15" id="KW-0406">Ion transport</keyword>
<comment type="function">
    <text evidence="12">Component of the F(0) channel, it forms part of the peripheral stalk, linking F(1) to F(0). The b'-subunit is a diverged and duplicated form of b found in plants and photosynthetic bacteria.</text>
</comment>
<evidence type="ECO:0000256" key="15">
    <source>
        <dbReference type="HAMAP-Rule" id="MF_01398"/>
    </source>
</evidence>
<keyword evidence="10 15" id="KW-0066">ATP synthesis</keyword>
<keyword evidence="6 15" id="KW-0375">Hydrogen ion transport</keyword>
<dbReference type="InterPro" id="IPR050059">
    <property type="entry name" value="ATP_synthase_B_chain"/>
</dbReference>
<feature type="coiled-coil region" evidence="17">
    <location>
        <begin position="37"/>
        <end position="78"/>
    </location>
</feature>
<gene>
    <name evidence="15 18" type="primary">atpF</name>
    <name evidence="18" type="ORF">G3M70_14810</name>
</gene>
<comment type="subunit">
    <text evidence="15">F-type ATPases have 2 components, F(1) - the catalytic core - and F(0) - the membrane proton channel. F(1) has five subunits: alpha(3), beta(3), gamma(1), delta(1), epsilon(1). F(0) has three main subunits: a(1), b(2) and c(10-14). The alpha and beta chains form an alternating ring which encloses part of the gamma chain. F(1) is attached to F(0) by a central stalk formed by the gamma and epsilon chains, while a peripheral stalk is formed by the delta and b chains.</text>
</comment>
<dbReference type="GO" id="GO:0005886">
    <property type="term" value="C:plasma membrane"/>
    <property type="evidence" value="ECO:0007669"/>
    <property type="project" value="UniProtKB-SubCell"/>
</dbReference>